<proteinExistence type="predicted"/>
<reference evidence="1" key="1">
    <citation type="submission" date="2021-02" db="EMBL/GenBank/DDBJ databases">
        <authorList>
            <person name="Nowell W R."/>
        </authorList>
    </citation>
    <scope>NUCLEOTIDE SEQUENCE</scope>
</reference>
<comment type="caution">
    <text evidence="1">The sequence shown here is derived from an EMBL/GenBank/DDBJ whole genome shotgun (WGS) entry which is preliminary data.</text>
</comment>
<name>A0A818PK55_9BILA</name>
<accession>A0A818PK55</accession>
<protein>
    <submittedName>
        <fullName evidence="1">Uncharacterized protein</fullName>
    </submittedName>
</protein>
<sequence>MGLIQAIVKSNDDNVRILIEELIEKRTNSSKLKIKLNSKCIEIPNTFNLYRSNIYHLKHPKWAIKKHAMIFRPDAKNWIESKRPLISKYSSYQILNSDHCSFQQEYIPPRTLSFTGERTTEVTAKKKYNTTPYFTVQPVTSADGHLLDKFLLILQEKENTFGKSVQKNLTVPSNVIVKATKSGKSSGERHHAFLYEVLRPLVAKKFLLFLDSWKTQADLTKFRAVFPNQDSQLLIFPEGSTDYIQPQDISLFRSRRFIHEKIERYIHINRIEMIISDRQYFINTHSVIHNQLSAPQFKNLIQNGFIQAGITNAAIGQIEKPKDVCFKFYDLYCSTNNGNERTLLMCA</sequence>
<evidence type="ECO:0000313" key="1">
    <source>
        <dbReference type="EMBL" id="CAF3626003.1"/>
    </source>
</evidence>
<organism evidence="1 2">
    <name type="scientific">Rotaria socialis</name>
    <dbReference type="NCBI Taxonomy" id="392032"/>
    <lineage>
        <taxon>Eukaryota</taxon>
        <taxon>Metazoa</taxon>
        <taxon>Spiralia</taxon>
        <taxon>Gnathifera</taxon>
        <taxon>Rotifera</taxon>
        <taxon>Eurotatoria</taxon>
        <taxon>Bdelloidea</taxon>
        <taxon>Philodinida</taxon>
        <taxon>Philodinidae</taxon>
        <taxon>Rotaria</taxon>
    </lineage>
</organism>
<gene>
    <name evidence="1" type="ORF">KIK155_LOCUS22163</name>
</gene>
<dbReference type="EMBL" id="CAJNYV010003991">
    <property type="protein sequence ID" value="CAF3626003.1"/>
    <property type="molecule type" value="Genomic_DNA"/>
</dbReference>
<dbReference type="Proteomes" id="UP000663865">
    <property type="component" value="Unassembled WGS sequence"/>
</dbReference>
<feature type="non-terminal residue" evidence="1">
    <location>
        <position position="1"/>
    </location>
</feature>
<dbReference type="AlphaFoldDB" id="A0A818PK55"/>
<evidence type="ECO:0000313" key="2">
    <source>
        <dbReference type="Proteomes" id="UP000663865"/>
    </source>
</evidence>